<dbReference type="GO" id="GO:0071949">
    <property type="term" value="F:FAD binding"/>
    <property type="evidence" value="ECO:0007669"/>
    <property type="project" value="InterPro"/>
</dbReference>
<proteinExistence type="predicted"/>
<keyword evidence="9" id="KW-1185">Reference proteome</keyword>
<comment type="caution">
    <text evidence="8">The sequence shown here is derived from an EMBL/GenBank/DDBJ whole genome shotgun (WGS) entry which is preliminary data.</text>
</comment>
<dbReference type="EMBL" id="MU404352">
    <property type="protein sequence ID" value="KAI1615575.1"/>
    <property type="molecule type" value="Genomic_DNA"/>
</dbReference>
<dbReference type="AlphaFoldDB" id="A0AAN6E2R8"/>
<evidence type="ECO:0000259" key="7">
    <source>
        <dbReference type="Pfam" id="PF01494"/>
    </source>
</evidence>
<dbReference type="InterPro" id="IPR002938">
    <property type="entry name" value="FAD-bd"/>
</dbReference>
<sequence length="405" mass="44619">MSGHLKVLIVGAGLSGLAIAQGLKKNGIDYVVFDKESSPRDRNWGVTIAWSHPFLAQLLPEELFERLSECQPDPELNSKQAGCEGVLIRDGATGDTIASPPFPGVRRLNIQKTRKIWSKDINVKFGKTVSNIELTPDGVTAQFEDGTSESGSVLVGADGGGSWVRKWLLADQATPQVMPYIFLNFPMRFTAEQALQMDQMMHPIVDVGVHPKSMYIGVFLLDKPDLHDPTTWIFYILATWPKTVTPSEENADMVDELRKRAKDWADPYKSAVEWIPEDVKAKAVPFRIWGPPSSGWNNQSGKVTLAGDAAHSMTFHRGQGANNAIRDSERFVNAMLKVKGGEMSLSEAVSEYDEDVIARGSREVEISRIQTEAFHDHANFLESPVVKMGIKPVATVTNADGEQTA</sequence>
<dbReference type="PANTHER" id="PTHR47178">
    <property type="entry name" value="MONOOXYGENASE, FAD-BINDING"/>
    <property type="match status" value="1"/>
</dbReference>
<evidence type="ECO:0000256" key="1">
    <source>
        <dbReference type="ARBA" id="ARBA00001974"/>
    </source>
</evidence>
<dbReference type="SUPFAM" id="SSF51905">
    <property type="entry name" value="FAD/NAD(P)-binding domain"/>
    <property type="match status" value="1"/>
</dbReference>
<reference evidence="8" key="1">
    <citation type="journal article" date="2022" name="bioRxiv">
        <title>Deciphering the potential niche of two novel black yeast fungi from a biological soil crust based on their genomes, phenotypes, and melanin regulation.</title>
        <authorList>
            <consortium name="DOE Joint Genome Institute"/>
            <person name="Carr E.C."/>
            <person name="Barton Q."/>
            <person name="Grambo S."/>
            <person name="Sullivan M."/>
            <person name="Renfro C.M."/>
            <person name="Kuo A."/>
            <person name="Pangilinan J."/>
            <person name="Lipzen A."/>
            <person name="Keymanesh K."/>
            <person name="Savage E."/>
            <person name="Barry K."/>
            <person name="Grigoriev I.V."/>
            <person name="Riekhof W.R."/>
            <person name="Harris S.S."/>
        </authorList>
    </citation>
    <scope>NUCLEOTIDE SEQUENCE</scope>
    <source>
        <strain evidence="8">JF 03-4F</strain>
    </source>
</reference>
<organism evidence="8 9">
    <name type="scientific">Exophiala viscosa</name>
    <dbReference type="NCBI Taxonomy" id="2486360"/>
    <lineage>
        <taxon>Eukaryota</taxon>
        <taxon>Fungi</taxon>
        <taxon>Dikarya</taxon>
        <taxon>Ascomycota</taxon>
        <taxon>Pezizomycotina</taxon>
        <taxon>Eurotiomycetes</taxon>
        <taxon>Chaetothyriomycetidae</taxon>
        <taxon>Chaetothyriales</taxon>
        <taxon>Herpotrichiellaceae</taxon>
        <taxon>Exophiala</taxon>
    </lineage>
</organism>
<keyword evidence="4" id="KW-0560">Oxidoreductase</keyword>
<dbReference type="PANTHER" id="PTHR47178:SF2">
    <property type="entry name" value="FAD-BINDING DOMAIN-CONTAINING PROTEIN"/>
    <property type="match status" value="1"/>
</dbReference>
<name>A0AAN6E2R8_9EURO</name>
<evidence type="ECO:0000256" key="6">
    <source>
        <dbReference type="SAM" id="SignalP"/>
    </source>
</evidence>
<evidence type="ECO:0000313" key="8">
    <source>
        <dbReference type="EMBL" id="KAI1615575.1"/>
    </source>
</evidence>
<feature type="signal peptide" evidence="6">
    <location>
        <begin position="1"/>
        <end position="20"/>
    </location>
</feature>
<feature type="chain" id="PRO_5042907501" evidence="6">
    <location>
        <begin position="21"/>
        <end position="405"/>
    </location>
</feature>
<keyword evidence="3" id="KW-0274">FAD</keyword>
<keyword evidence="2" id="KW-0285">Flavoprotein</keyword>
<dbReference type="GO" id="GO:0004497">
    <property type="term" value="F:monooxygenase activity"/>
    <property type="evidence" value="ECO:0007669"/>
    <property type="project" value="UniProtKB-KW"/>
</dbReference>
<evidence type="ECO:0000256" key="3">
    <source>
        <dbReference type="ARBA" id="ARBA00022827"/>
    </source>
</evidence>
<protein>
    <submittedName>
        <fullName evidence="8">Monooxygenase</fullName>
    </submittedName>
</protein>
<dbReference type="PRINTS" id="PR00420">
    <property type="entry name" value="RNGMNOXGNASE"/>
</dbReference>
<dbReference type="Pfam" id="PF13450">
    <property type="entry name" value="NAD_binding_8"/>
    <property type="match status" value="1"/>
</dbReference>
<evidence type="ECO:0000313" key="9">
    <source>
        <dbReference type="Proteomes" id="UP001203852"/>
    </source>
</evidence>
<accession>A0AAN6E2R8</accession>
<dbReference type="Pfam" id="PF01494">
    <property type="entry name" value="FAD_binding_3"/>
    <property type="match status" value="1"/>
</dbReference>
<dbReference type="InterPro" id="IPR036188">
    <property type="entry name" value="FAD/NAD-bd_sf"/>
</dbReference>
<keyword evidence="5 8" id="KW-0503">Monooxygenase</keyword>
<gene>
    <name evidence="8" type="ORF">EDD36DRAFT_192091</name>
</gene>
<comment type="cofactor">
    <cofactor evidence="1">
        <name>FAD</name>
        <dbReference type="ChEBI" id="CHEBI:57692"/>
    </cofactor>
</comment>
<dbReference type="Gene3D" id="3.50.50.60">
    <property type="entry name" value="FAD/NAD(P)-binding domain"/>
    <property type="match status" value="1"/>
</dbReference>
<evidence type="ECO:0000256" key="5">
    <source>
        <dbReference type="ARBA" id="ARBA00023033"/>
    </source>
</evidence>
<keyword evidence="6" id="KW-0732">Signal</keyword>
<dbReference type="Proteomes" id="UP001203852">
    <property type="component" value="Unassembled WGS sequence"/>
</dbReference>
<feature type="domain" description="FAD-binding" evidence="7">
    <location>
        <begin position="121"/>
        <end position="344"/>
    </location>
</feature>
<evidence type="ECO:0000256" key="2">
    <source>
        <dbReference type="ARBA" id="ARBA00022630"/>
    </source>
</evidence>
<evidence type="ECO:0000256" key="4">
    <source>
        <dbReference type="ARBA" id="ARBA00023002"/>
    </source>
</evidence>